<proteinExistence type="predicted"/>
<evidence type="ECO:0000313" key="3">
    <source>
        <dbReference type="Proteomes" id="UP001249020"/>
    </source>
</evidence>
<comment type="caution">
    <text evidence="2">The sequence shown here is derived from an EMBL/GenBank/DDBJ whole genome shotgun (WGS) entry which is preliminary data.</text>
</comment>
<dbReference type="SUPFAM" id="SSF49503">
    <property type="entry name" value="Cupredoxins"/>
    <property type="match status" value="1"/>
</dbReference>
<sequence>MLAILLNLVCLPLHARQQKLVEIELQNHIFQPSTIIVPANQKIKFVIYNRDNTPEEFDSFDLNREKVIFPNAKATLFVGPLPAGEYEFFGEYHPETAIGKVIVRKQEGISIVD</sequence>
<dbReference type="EMBL" id="JAVRIE010000007">
    <property type="protein sequence ID" value="MDT0583888.1"/>
    <property type="molecule type" value="Genomic_DNA"/>
</dbReference>
<dbReference type="RefSeq" id="WP_311362663.1">
    <property type="nucleotide sequence ID" value="NZ_JAVRIE010000007.1"/>
</dbReference>
<organism evidence="2 3">
    <name type="scientific">Brumicola blandensis</name>
    <dbReference type="NCBI Taxonomy" id="3075611"/>
    <lineage>
        <taxon>Bacteria</taxon>
        <taxon>Pseudomonadati</taxon>
        <taxon>Pseudomonadota</taxon>
        <taxon>Gammaproteobacteria</taxon>
        <taxon>Alteromonadales</taxon>
        <taxon>Alteromonadaceae</taxon>
        <taxon>Brumicola</taxon>
    </lineage>
</organism>
<dbReference type="Pfam" id="PF13473">
    <property type="entry name" value="Cupredoxin_1"/>
    <property type="match status" value="1"/>
</dbReference>
<gene>
    <name evidence="2" type="ORF">RM544_15155</name>
</gene>
<evidence type="ECO:0000259" key="1">
    <source>
        <dbReference type="Pfam" id="PF13473"/>
    </source>
</evidence>
<name>A0AAW8R9L6_9ALTE</name>
<dbReference type="AlphaFoldDB" id="A0AAW8R9L6"/>
<dbReference type="InterPro" id="IPR028096">
    <property type="entry name" value="EfeO_Cupredoxin"/>
</dbReference>
<accession>A0AAW8R9L6</accession>
<protein>
    <submittedName>
        <fullName evidence="2">Cupredoxin domain-containing protein</fullName>
    </submittedName>
</protein>
<dbReference type="InterPro" id="IPR008972">
    <property type="entry name" value="Cupredoxin"/>
</dbReference>
<keyword evidence="3" id="KW-1185">Reference proteome</keyword>
<evidence type="ECO:0000313" key="2">
    <source>
        <dbReference type="EMBL" id="MDT0583888.1"/>
    </source>
</evidence>
<dbReference type="Gene3D" id="2.60.40.420">
    <property type="entry name" value="Cupredoxins - blue copper proteins"/>
    <property type="match status" value="1"/>
</dbReference>
<feature type="domain" description="EfeO-type cupredoxin-like" evidence="1">
    <location>
        <begin position="2"/>
        <end position="103"/>
    </location>
</feature>
<dbReference type="Proteomes" id="UP001249020">
    <property type="component" value="Unassembled WGS sequence"/>
</dbReference>
<reference evidence="2 3" key="1">
    <citation type="submission" date="2023-09" db="EMBL/GenBank/DDBJ databases">
        <authorList>
            <person name="Rey-Velasco X."/>
        </authorList>
    </citation>
    <scope>NUCLEOTIDE SEQUENCE [LARGE SCALE GENOMIC DNA]</scope>
    <source>
        <strain evidence="2 3">W409</strain>
    </source>
</reference>